<dbReference type="Pfam" id="PF01751">
    <property type="entry name" value="Toprim"/>
    <property type="match status" value="1"/>
</dbReference>
<dbReference type="SMART" id="SM00493">
    <property type="entry name" value="TOPRIM"/>
    <property type="match status" value="1"/>
</dbReference>
<proteinExistence type="inferred from homology"/>
<feature type="region of interest" description="Interaction with DNA" evidence="8">
    <location>
        <begin position="187"/>
        <end position="192"/>
    </location>
</feature>
<feature type="domain" description="Toprim" evidence="9">
    <location>
        <begin position="3"/>
        <end position="136"/>
    </location>
</feature>
<feature type="binding site" evidence="8">
    <location>
        <position position="105"/>
    </location>
    <ligand>
        <name>Mg(2+)</name>
        <dbReference type="ChEBI" id="CHEBI:18420"/>
        <note>catalytic</note>
    </ligand>
</feature>
<dbReference type="GO" id="GO:0006310">
    <property type="term" value="P:DNA recombination"/>
    <property type="evidence" value="ECO:0007669"/>
    <property type="project" value="TreeGrafter"/>
</dbReference>
<organism evidence="11 12">
    <name type="scientific">Tindallia magadiensis</name>
    <dbReference type="NCBI Taxonomy" id="69895"/>
    <lineage>
        <taxon>Bacteria</taxon>
        <taxon>Bacillati</taxon>
        <taxon>Bacillota</taxon>
        <taxon>Clostridia</taxon>
        <taxon>Peptostreptococcales</taxon>
        <taxon>Tindalliaceae</taxon>
        <taxon>Tindallia</taxon>
    </lineage>
</organism>
<dbReference type="EMBL" id="FOQA01000002">
    <property type="protein sequence ID" value="SFH66784.1"/>
    <property type="molecule type" value="Genomic_DNA"/>
</dbReference>
<comment type="caution">
    <text evidence="8">Lacks conserved residue(s) required for the propagation of feature annotation.</text>
</comment>
<dbReference type="Gene3D" id="2.70.20.10">
    <property type="entry name" value="Topoisomerase I, domain 3"/>
    <property type="match status" value="1"/>
</dbReference>
<evidence type="ECO:0000256" key="8">
    <source>
        <dbReference type="HAMAP-Rule" id="MF_00953"/>
    </source>
</evidence>
<name>A0A1I3BWV1_9FIRM</name>
<dbReference type="GO" id="GO:0003677">
    <property type="term" value="F:DNA binding"/>
    <property type="evidence" value="ECO:0007669"/>
    <property type="project" value="UniProtKB-KW"/>
</dbReference>
<dbReference type="SUPFAM" id="SSF56712">
    <property type="entry name" value="Prokaryotic type I DNA topoisomerase"/>
    <property type="match status" value="1"/>
</dbReference>
<evidence type="ECO:0000256" key="2">
    <source>
        <dbReference type="ARBA" id="ARBA00009446"/>
    </source>
</evidence>
<dbReference type="InterPro" id="IPR006171">
    <property type="entry name" value="TOPRIM_dom"/>
</dbReference>
<feature type="site" description="Interaction with DNA" evidence="8">
    <location>
        <position position="61"/>
    </location>
</feature>
<dbReference type="InterPro" id="IPR034144">
    <property type="entry name" value="TOPRIM_TopoIII"/>
</dbReference>
<dbReference type="GO" id="GO:0000287">
    <property type="term" value="F:magnesium ion binding"/>
    <property type="evidence" value="ECO:0007669"/>
    <property type="project" value="UniProtKB-UniRule"/>
</dbReference>
<accession>A0A1I3BWV1</accession>
<dbReference type="HAMAP" id="MF_00953">
    <property type="entry name" value="Topoisom_3_prok"/>
    <property type="match status" value="1"/>
</dbReference>
<keyword evidence="5 8" id="KW-0799">Topoisomerase</keyword>
<dbReference type="InterPro" id="IPR013824">
    <property type="entry name" value="Topo_IA_cen_sub1"/>
</dbReference>
<evidence type="ECO:0000256" key="1">
    <source>
        <dbReference type="ARBA" id="ARBA00000213"/>
    </source>
</evidence>
<dbReference type="GO" id="GO:0003917">
    <property type="term" value="F:DNA topoisomerase type I (single strand cut, ATP-independent) activity"/>
    <property type="evidence" value="ECO:0007669"/>
    <property type="project" value="UniProtKB-UniRule"/>
</dbReference>
<gene>
    <name evidence="8" type="primary">topB</name>
    <name evidence="11" type="ORF">SAMN05192551_10279</name>
</gene>
<dbReference type="PRINTS" id="PR00417">
    <property type="entry name" value="PRTPISMRASEI"/>
</dbReference>
<comment type="cofactor">
    <cofactor evidence="8">
        <name>Mg(2+)</name>
        <dbReference type="ChEBI" id="CHEBI:18420"/>
    </cofactor>
</comment>
<dbReference type="GO" id="GO:0006281">
    <property type="term" value="P:DNA repair"/>
    <property type="evidence" value="ECO:0007669"/>
    <property type="project" value="TreeGrafter"/>
</dbReference>
<evidence type="ECO:0000256" key="6">
    <source>
        <dbReference type="ARBA" id="ARBA00023125"/>
    </source>
</evidence>
<dbReference type="Pfam" id="PF01131">
    <property type="entry name" value="Topoisom_bac"/>
    <property type="match status" value="1"/>
</dbReference>
<dbReference type="PANTHER" id="PTHR11390:SF21">
    <property type="entry name" value="DNA TOPOISOMERASE 3-ALPHA"/>
    <property type="match status" value="1"/>
</dbReference>
<dbReference type="InterPro" id="IPR013497">
    <property type="entry name" value="Topo_IA_cen"/>
</dbReference>
<evidence type="ECO:0000259" key="9">
    <source>
        <dbReference type="PROSITE" id="PS50880"/>
    </source>
</evidence>
<evidence type="ECO:0000313" key="12">
    <source>
        <dbReference type="Proteomes" id="UP000199287"/>
    </source>
</evidence>
<dbReference type="InterPro" id="IPR003601">
    <property type="entry name" value="Topo_IA_2"/>
</dbReference>
<evidence type="ECO:0000256" key="7">
    <source>
        <dbReference type="ARBA" id="ARBA00023235"/>
    </source>
</evidence>
<evidence type="ECO:0000256" key="4">
    <source>
        <dbReference type="ARBA" id="ARBA00022842"/>
    </source>
</evidence>
<evidence type="ECO:0000256" key="5">
    <source>
        <dbReference type="ARBA" id="ARBA00023029"/>
    </source>
</evidence>
<dbReference type="InterPro" id="IPR023406">
    <property type="entry name" value="Topo_IA_AS"/>
</dbReference>
<dbReference type="InterPro" id="IPR013826">
    <property type="entry name" value="Topo_IA_cen_sub3"/>
</dbReference>
<dbReference type="PROSITE" id="PS00396">
    <property type="entry name" value="TOPO_IA_1"/>
    <property type="match status" value="1"/>
</dbReference>
<dbReference type="RefSeq" id="WP_093370184.1">
    <property type="nucleotide sequence ID" value="NZ_FOQA01000002.1"/>
</dbReference>
<reference evidence="12" key="1">
    <citation type="submission" date="2016-10" db="EMBL/GenBank/DDBJ databases">
        <authorList>
            <person name="Varghese N."/>
            <person name="Submissions S."/>
        </authorList>
    </citation>
    <scope>NUCLEOTIDE SEQUENCE [LARGE SCALE GENOMIC DNA]</scope>
    <source>
        <strain evidence="12">Z-7934</strain>
    </source>
</reference>
<dbReference type="STRING" id="69895.SAMN05192551_10279"/>
<keyword evidence="7 8" id="KW-0413">Isomerase</keyword>
<comment type="catalytic activity">
    <reaction evidence="1 8">
        <text>ATP-independent breakage of single-stranded DNA, followed by passage and rejoining.</text>
        <dbReference type="EC" id="5.6.2.1"/>
    </reaction>
</comment>
<keyword evidence="12" id="KW-1185">Reference proteome</keyword>
<feature type="site" description="Interaction with DNA" evidence="8">
    <location>
        <position position="168"/>
    </location>
</feature>
<dbReference type="AlphaFoldDB" id="A0A1I3BWV1"/>
<dbReference type="InterPro" id="IPR013825">
    <property type="entry name" value="Topo_IA_cen_sub2"/>
</dbReference>
<dbReference type="NCBIfam" id="TIGR01056">
    <property type="entry name" value="topB"/>
    <property type="match status" value="1"/>
</dbReference>
<dbReference type="Gene3D" id="1.10.290.10">
    <property type="entry name" value="Topoisomerase I, domain 4"/>
    <property type="match status" value="1"/>
</dbReference>
<feature type="site" description="Interaction with DNA" evidence="8">
    <location>
        <position position="176"/>
    </location>
</feature>
<dbReference type="OrthoDB" id="9803554at2"/>
<feature type="binding site" evidence="8">
    <location>
        <position position="9"/>
    </location>
    <ligand>
        <name>Mg(2+)</name>
        <dbReference type="ChEBI" id="CHEBI:18420"/>
        <note>catalytic</note>
    </ligand>
</feature>
<dbReference type="InterPro" id="IPR003602">
    <property type="entry name" value="Topo_IA_DNA-bd_dom"/>
</dbReference>
<dbReference type="Proteomes" id="UP000199287">
    <property type="component" value="Unassembled WGS sequence"/>
</dbReference>
<dbReference type="InterPro" id="IPR005738">
    <property type="entry name" value="TopoIII"/>
</dbReference>
<comment type="function">
    <text evidence="8">Releases the supercoiling and torsional tension of DNA, which is introduced during the DNA replication and transcription, by transiently cleaving and rejoining one strand of the DNA duplex. Introduces a single-strand break via transesterification at a target site in duplex DNA. The scissile phosphodiester is attacked by the catalytic tyrosine of the enzyme, resulting in the formation of a DNA-(5'-phosphotyrosyl)-enzyme intermediate and the expulsion of a 3'-OH DNA strand. The free DNA strand then undergoes passage around the unbroken strand, thus removing DNA supercoils. Finally, in the religation step, the DNA 3'-OH attacks the covalent intermediate to expel the active-site tyrosine and restore the DNA phosphodiester backbone.</text>
</comment>
<dbReference type="InterPro" id="IPR023405">
    <property type="entry name" value="Topo_IA_core_domain"/>
</dbReference>
<dbReference type="EC" id="5.6.2.1" evidence="8"/>
<keyword evidence="4 8" id="KW-0460">Magnesium</keyword>
<dbReference type="Gene3D" id="1.10.460.10">
    <property type="entry name" value="Topoisomerase I, domain 2"/>
    <property type="match status" value="1"/>
</dbReference>
<keyword evidence="6 8" id="KW-0238">DNA-binding</keyword>
<protein>
    <recommendedName>
        <fullName evidence="8">DNA topoisomerase 3</fullName>
        <ecNumber evidence="8">5.6.2.1</ecNumber>
    </recommendedName>
    <alternativeName>
        <fullName evidence="8">DNA topoisomerase III</fullName>
    </alternativeName>
</protein>
<dbReference type="InterPro" id="IPR000380">
    <property type="entry name" value="Topo_IA"/>
</dbReference>
<feature type="site" description="Interaction with DNA" evidence="8">
    <location>
        <position position="312"/>
    </location>
</feature>
<dbReference type="GO" id="GO:0006265">
    <property type="term" value="P:DNA topological change"/>
    <property type="evidence" value="ECO:0007669"/>
    <property type="project" value="UniProtKB-UniRule"/>
</dbReference>
<evidence type="ECO:0000259" key="10">
    <source>
        <dbReference type="PROSITE" id="PS52039"/>
    </source>
</evidence>
<dbReference type="SMART" id="SM00437">
    <property type="entry name" value="TOP1Ac"/>
    <property type="match status" value="1"/>
</dbReference>
<feature type="active site" description="O-(5'-phospho-DNA)-tyrosine intermediate" evidence="8">
    <location>
        <position position="310"/>
    </location>
</feature>
<feature type="domain" description="Topo IA-type catalytic" evidence="10">
    <location>
        <begin position="153"/>
        <end position="610"/>
    </location>
</feature>
<evidence type="ECO:0000256" key="3">
    <source>
        <dbReference type="ARBA" id="ARBA00022723"/>
    </source>
</evidence>
<dbReference type="NCBIfam" id="NF005829">
    <property type="entry name" value="PRK07726.1"/>
    <property type="match status" value="1"/>
</dbReference>
<dbReference type="PROSITE" id="PS50880">
    <property type="entry name" value="TOPRIM"/>
    <property type="match status" value="1"/>
</dbReference>
<evidence type="ECO:0000313" key="11">
    <source>
        <dbReference type="EMBL" id="SFH66784.1"/>
    </source>
</evidence>
<dbReference type="PANTHER" id="PTHR11390">
    <property type="entry name" value="PROKARYOTIC DNA TOPOISOMERASE"/>
    <property type="match status" value="1"/>
</dbReference>
<keyword evidence="3 8" id="KW-0479">Metal-binding</keyword>
<dbReference type="Gene3D" id="3.40.50.140">
    <property type="match status" value="1"/>
</dbReference>
<sequence length="747" mass="84677">MSKSFVLAEKPSVARDIARVLKCTRKGNGFLEGDQYVVSWALGHLVTLMDPEGYDKKYQQWRLEDLPILPKDLKLEVIRQSRQQYNAVTNQMKRKDIKEIIIATDAGREGELVARWILEKAGNRKPIKRLWISSVTDQAIRQGFQQLKDGKAYENLYASAVARSEADWVVGINATRALTCKHNAQLSCGRVQTPTLAILADRQKEIQQFQPKTYYGLSADAQNLKLLWRDAKTNSTRSFDQQSMEQKQQSLLGKKAYITSVKKTAKTTLAPGLYDLTLLQREANSRFGFSAKETLSYLQKLYEEHKVLTYPRTDSKHLSSDMIGTLKERIKACSVGPYAAFAGTILRQGIKTNKSFVDDRKVTDHHAIIPTEESPFLSELRDGERKIYDMVLRRFLSVFYPPFLYDETLVEASIGDETFIARGKVIKDLGWKSVMEKNKSGNAYETDDLEEESLQTDGSSSHFYPEQVLPVLEKGQELLVKQLKLTTGKTKPPPFFTEGTLLAAMENPGKYMVSSDKDLKKTLQETGGLGTVATRGDIIEKLQKSFLMEKRGNALHLTSKGKQLLELVPEKMKSPLLTAQWEQRLSAIASGKLTKTSFVSDMREYAKTIVTEIGHSTSVFKHDNLSREKCPECGKYLLEVQGKKGKMLVCQDRECGHRKSVALVTNARCPECRKKLELRGEGDGRIFVCRCGYREKLSVFEARKKKQGHQKVSKKEVNRYLKEQEKKKDEPINTALADALSKFTFED</sequence>
<dbReference type="CDD" id="cd00186">
    <property type="entry name" value="TOP1Ac"/>
    <property type="match status" value="1"/>
</dbReference>
<comment type="similarity">
    <text evidence="2 8">Belongs to the type IA topoisomerase family.</text>
</comment>
<dbReference type="GO" id="GO:0043597">
    <property type="term" value="C:cytoplasmic replication fork"/>
    <property type="evidence" value="ECO:0007669"/>
    <property type="project" value="TreeGrafter"/>
</dbReference>
<dbReference type="SMART" id="SM00436">
    <property type="entry name" value="TOP1Bc"/>
    <property type="match status" value="1"/>
</dbReference>
<dbReference type="CDD" id="cd03362">
    <property type="entry name" value="TOPRIM_TopoIA_TopoIII"/>
    <property type="match status" value="1"/>
</dbReference>
<dbReference type="PROSITE" id="PS52039">
    <property type="entry name" value="TOPO_IA_2"/>
    <property type="match status" value="1"/>
</dbReference>